<dbReference type="EMBL" id="BDSP01000132">
    <property type="protein sequence ID" value="GAX18753.1"/>
    <property type="molecule type" value="Genomic_DNA"/>
</dbReference>
<feature type="chain" id="PRO_5012803299" evidence="1">
    <location>
        <begin position="22"/>
        <end position="395"/>
    </location>
</feature>
<protein>
    <submittedName>
        <fullName evidence="2">Uncharacterized protein</fullName>
    </submittedName>
</protein>
<organism evidence="2 3">
    <name type="scientific">Fistulifera solaris</name>
    <name type="common">Oleaginous diatom</name>
    <dbReference type="NCBI Taxonomy" id="1519565"/>
    <lineage>
        <taxon>Eukaryota</taxon>
        <taxon>Sar</taxon>
        <taxon>Stramenopiles</taxon>
        <taxon>Ochrophyta</taxon>
        <taxon>Bacillariophyta</taxon>
        <taxon>Bacillariophyceae</taxon>
        <taxon>Bacillariophycidae</taxon>
        <taxon>Naviculales</taxon>
        <taxon>Naviculaceae</taxon>
        <taxon>Fistulifera</taxon>
    </lineage>
</organism>
<accession>A0A1Z5JXK8</accession>
<feature type="signal peptide" evidence="1">
    <location>
        <begin position="1"/>
        <end position="21"/>
    </location>
</feature>
<reference evidence="2 3" key="1">
    <citation type="journal article" date="2015" name="Plant Cell">
        <title>Oil accumulation by the oleaginous diatom Fistulifera solaris as revealed by the genome and transcriptome.</title>
        <authorList>
            <person name="Tanaka T."/>
            <person name="Maeda Y."/>
            <person name="Veluchamy A."/>
            <person name="Tanaka M."/>
            <person name="Abida H."/>
            <person name="Marechal E."/>
            <person name="Bowler C."/>
            <person name="Muto M."/>
            <person name="Sunaga Y."/>
            <person name="Tanaka M."/>
            <person name="Yoshino T."/>
            <person name="Taniguchi T."/>
            <person name="Fukuda Y."/>
            <person name="Nemoto M."/>
            <person name="Matsumoto M."/>
            <person name="Wong P.S."/>
            <person name="Aburatani S."/>
            <person name="Fujibuchi W."/>
        </authorList>
    </citation>
    <scope>NUCLEOTIDE SEQUENCE [LARGE SCALE GENOMIC DNA]</scope>
    <source>
        <strain evidence="2 3">JPCC DA0580</strain>
    </source>
</reference>
<evidence type="ECO:0000313" key="2">
    <source>
        <dbReference type="EMBL" id="GAX18753.1"/>
    </source>
</evidence>
<comment type="caution">
    <text evidence="2">The sequence shown here is derived from an EMBL/GenBank/DDBJ whole genome shotgun (WGS) entry which is preliminary data.</text>
</comment>
<evidence type="ECO:0000313" key="3">
    <source>
        <dbReference type="Proteomes" id="UP000198406"/>
    </source>
</evidence>
<sequence length="395" mass="41871">MRSILVIFLNLYGVLFNKTAADGVALLPPSLGVSEKVPLSPIMTKVGSLCENNIKLSVPVKGSPTIVSGIHSKLYSVSDCSSLDLGQPPATVYQIEGTGAMLEITMFSGMLGSSSDLAVLEDCSEGYIAASDTKGGTVPHCVPGQYHQGARWHAKAGQLYTIVVYSYTDLSSKHFMFRLKAVKATPICGASILPIDLSTLNATYNSVQRLGGPEDSVMPSGLPSCDSKPLSSSVFYKITISQPNVAVLVHVQGGGSHASVYRGDCENGYSCLTSANVEYGLPPIYDNGDAENGTDGEVSIEDEIAVVDPQARQGNMPLPRIVYNLHSFHNAKAETSYLIVISSCCHTNVADFRLTVNSTNYGSICEDSAAIDLSSGSFSNAVDLSGAKVYRDLLM</sequence>
<dbReference type="Proteomes" id="UP000198406">
    <property type="component" value="Unassembled WGS sequence"/>
</dbReference>
<evidence type="ECO:0000256" key="1">
    <source>
        <dbReference type="SAM" id="SignalP"/>
    </source>
</evidence>
<proteinExistence type="predicted"/>
<dbReference type="InParanoid" id="A0A1Z5JXK8"/>
<keyword evidence="1" id="KW-0732">Signal</keyword>
<keyword evidence="3" id="KW-1185">Reference proteome</keyword>
<dbReference type="AlphaFoldDB" id="A0A1Z5JXK8"/>
<gene>
    <name evidence="2" type="ORF">FisN_26Hu046</name>
</gene>
<name>A0A1Z5JXK8_FISSO</name>